<dbReference type="EMBL" id="JABEQN010000016">
    <property type="protein sequence ID" value="MBB2194631.1"/>
    <property type="molecule type" value="Genomic_DNA"/>
</dbReference>
<protein>
    <recommendedName>
        <fullName evidence="6">4-aminobutyrate aminotransferase</fullName>
    </recommendedName>
</protein>
<name>A0A7W4NWH3_9PROT</name>
<keyword evidence="4" id="KW-1185">Reference proteome</keyword>
<accession>A0A7W4NWH3</accession>
<dbReference type="RefSeq" id="WP_182974548.1">
    <property type="nucleotide sequence ID" value="NZ_JABEQN010000016.1"/>
</dbReference>
<organism evidence="2 5">
    <name type="scientific">Gluconacetobacter dulcium</name>
    <dbReference type="NCBI Taxonomy" id="2729096"/>
    <lineage>
        <taxon>Bacteria</taxon>
        <taxon>Pseudomonadati</taxon>
        <taxon>Pseudomonadota</taxon>
        <taxon>Alphaproteobacteria</taxon>
        <taxon>Acetobacterales</taxon>
        <taxon>Acetobacteraceae</taxon>
        <taxon>Gluconacetobacter</taxon>
    </lineage>
</organism>
<gene>
    <name evidence="3" type="ORF">HLH25_13490</name>
    <name evidence="2" type="ORF">HLH26_13305</name>
</gene>
<evidence type="ECO:0000313" key="2">
    <source>
        <dbReference type="EMBL" id="MBB2165495.1"/>
    </source>
</evidence>
<reference evidence="4 5" key="1">
    <citation type="submission" date="2020-04" db="EMBL/GenBank/DDBJ databases">
        <title>Description of novel Gluconacetobacter.</title>
        <authorList>
            <person name="Sombolestani A."/>
        </authorList>
    </citation>
    <scope>NUCLEOTIDE SEQUENCE [LARGE SCALE GENOMIC DNA]</scope>
    <source>
        <strain evidence="3 4">LMG 1728</strain>
        <strain evidence="2 5">LMG 1731</strain>
    </source>
</reference>
<proteinExistence type="inferred from homology"/>
<dbReference type="PANTHER" id="PTHR45688">
    <property type="match status" value="1"/>
</dbReference>
<dbReference type="Gene3D" id="3.90.1150.10">
    <property type="entry name" value="Aspartate Aminotransferase, domain 1"/>
    <property type="match status" value="1"/>
</dbReference>
<evidence type="ECO:0000313" key="5">
    <source>
        <dbReference type="Proteomes" id="UP000561077"/>
    </source>
</evidence>
<evidence type="ECO:0000313" key="3">
    <source>
        <dbReference type="EMBL" id="MBB2194631.1"/>
    </source>
</evidence>
<dbReference type="EMBL" id="JABEQO010000016">
    <property type="protein sequence ID" value="MBB2165495.1"/>
    <property type="molecule type" value="Genomic_DNA"/>
</dbReference>
<dbReference type="SUPFAM" id="SSF53383">
    <property type="entry name" value="PLP-dependent transferases"/>
    <property type="match status" value="1"/>
</dbReference>
<comment type="similarity">
    <text evidence="1">Belongs to the class-III pyridoxal-phosphate-dependent aminotransferase family.</text>
</comment>
<evidence type="ECO:0000256" key="1">
    <source>
        <dbReference type="ARBA" id="ARBA00008954"/>
    </source>
</evidence>
<evidence type="ECO:0008006" key="6">
    <source>
        <dbReference type="Google" id="ProtNLM"/>
    </source>
</evidence>
<sequence length="98" mass="10551">MLDILREEALSVQADRVGDYIRGVGLYGGVEMVKDAANKEPDGAFAAGIVNGLRDRHVLISATGFHANILKIHPLVFTTDDADRLLLHAEALLEELAG</sequence>
<evidence type="ECO:0000313" key="4">
    <source>
        <dbReference type="Proteomes" id="UP000540490"/>
    </source>
</evidence>
<dbReference type="InterPro" id="IPR015424">
    <property type="entry name" value="PyrdxlP-dep_Trfase"/>
</dbReference>
<dbReference type="Proteomes" id="UP000561077">
    <property type="component" value="Unassembled WGS sequence"/>
</dbReference>
<dbReference type="Proteomes" id="UP000540490">
    <property type="component" value="Unassembled WGS sequence"/>
</dbReference>
<dbReference type="InterPro" id="IPR015422">
    <property type="entry name" value="PyrdxlP-dep_Trfase_small"/>
</dbReference>
<comment type="caution">
    <text evidence="2">The sequence shown here is derived from an EMBL/GenBank/DDBJ whole genome shotgun (WGS) entry which is preliminary data.</text>
</comment>
<dbReference type="AlphaFoldDB" id="A0A7W4NWH3"/>
<dbReference type="PANTHER" id="PTHR45688:SF13">
    <property type="entry name" value="ALANINE--GLYOXYLATE AMINOTRANSFERASE 2-LIKE"/>
    <property type="match status" value="1"/>
</dbReference>